<name>A0A085NJ32_9BILA</name>
<dbReference type="EMBL" id="KL367495">
    <property type="protein sequence ID" value="KFD69478.1"/>
    <property type="molecule type" value="Genomic_DNA"/>
</dbReference>
<dbReference type="AlphaFoldDB" id="A0A085NJ32"/>
<accession>A0A085NJ32</accession>
<sequence length="65" mass="7436">MWQHIDTARIEGLGLCSKEIDQQFLKLVNFNSFPEQALCMDRKRWCRDGTMTEYAACGSSFSAAK</sequence>
<reference evidence="1" key="1">
    <citation type="journal article" date="2014" name="Nat. Genet.">
        <title>Genome and transcriptome of the porcine whipworm Trichuris suis.</title>
        <authorList>
            <person name="Jex A.R."/>
            <person name="Nejsum P."/>
            <person name="Schwarz E.M."/>
            <person name="Hu L."/>
            <person name="Young N.D."/>
            <person name="Hall R.S."/>
            <person name="Korhonen P.K."/>
            <person name="Liao S."/>
            <person name="Thamsborg S."/>
            <person name="Xia J."/>
            <person name="Xu P."/>
            <person name="Wang S."/>
            <person name="Scheerlinck J.P."/>
            <person name="Hofmann A."/>
            <person name="Sternberg P.W."/>
            <person name="Wang J."/>
            <person name="Gasser R.B."/>
        </authorList>
    </citation>
    <scope>NUCLEOTIDE SEQUENCE [LARGE SCALE GENOMIC DNA]</scope>
    <source>
        <strain evidence="1">DCEP-RM93F</strain>
    </source>
</reference>
<dbReference type="Proteomes" id="UP000030758">
    <property type="component" value="Unassembled WGS sequence"/>
</dbReference>
<evidence type="ECO:0000313" key="1">
    <source>
        <dbReference type="EMBL" id="KFD69478.1"/>
    </source>
</evidence>
<proteinExistence type="predicted"/>
<organism evidence="1">
    <name type="scientific">Trichuris suis</name>
    <name type="common">pig whipworm</name>
    <dbReference type="NCBI Taxonomy" id="68888"/>
    <lineage>
        <taxon>Eukaryota</taxon>
        <taxon>Metazoa</taxon>
        <taxon>Ecdysozoa</taxon>
        <taxon>Nematoda</taxon>
        <taxon>Enoplea</taxon>
        <taxon>Dorylaimia</taxon>
        <taxon>Trichinellida</taxon>
        <taxon>Trichuridae</taxon>
        <taxon>Trichuris</taxon>
    </lineage>
</organism>
<protein>
    <submittedName>
        <fullName evidence="1">Uncharacterized protein</fullName>
    </submittedName>
</protein>
<gene>
    <name evidence="1" type="ORF">M514_18350</name>
</gene>